<dbReference type="AlphaFoldDB" id="E0VVW7"/>
<dbReference type="GO" id="GO:0060294">
    <property type="term" value="P:cilium movement involved in cell motility"/>
    <property type="evidence" value="ECO:0007669"/>
    <property type="project" value="UniProtKB-UniRule"/>
</dbReference>
<keyword evidence="3" id="KW-0969">Cilium</keyword>
<proteinExistence type="inferred from homology"/>
<gene>
    <name evidence="5" type="primary">8238898</name>
    <name evidence="4" type="ORF">Phum_PHUM468970</name>
</gene>
<reference evidence="5" key="3">
    <citation type="submission" date="2020-05" db="UniProtKB">
        <authorList>
            <consortium name="EnsemblMetazoa"/>
        </authorList>
    </citation>
    <scope>IDENTIFICATION</scope>
    <source>
        <strain evidence="5">USDA</strain>
    </source>
</reference>
<keyword evidence="3" id="KW-0966">Cell projection</keyword>
<dbReference type="STRING" id="121224.E0VVW7"/>
<evidence type="ECO:0000313" key="4">
    <source>
        <dbReference type="EMBL" id="EEB17523.1"/>
    </source>
</evidence>
<dbReference type="HOGENOM" id="CLU_033588_0_0_1"/>
<evidence type="ECO:0000313" key="6">
    <source>
        <dbReference type="Proteomes" id="UP000009046"/>
    </source>
</evidence>
<dbReference type="CTD" id="8238898"/>
<dbReference type="RefSeq" id="XP_002430261.1">
    <property type="nucleotide sequence ID" value="XM_002430216.1"/>
</dbReference>
<dbReference type="PANTHER" id="PTHR19960:SF7">
    <property type="entry name" value="TEKTIN"/>
    <property type="match status" value="1"/>
</dbReference>
<dbReference type="GeneID" id="8238898"/>
<organism>
    <name type="scientific">Pediculus humanus subsp. corporis</name>
    <name type="common">Body louse</name>
    <dbReference type="NCBI Taxonomy" id="121224"/>
    <lineage>
        <taxon>Eukaryota</taxon>
        <taxon>Metazoa</taxon>
        <taxon>Ecdysozoa</taxon>
        <taxon>Arthropoda</taxon>
        <taxon>Hexapoda</taxon>
        <taxon>Insecta</taxon>
        <taxon>Pterygota</taxon>
        <taxon>Neoptera</taxon>
        <taxon>Paraneoptera</taxon>
        <taxon>Psocodea</taxon>
        <taxon>Troctomorpha</taxon>
        <taxon>Phthiraptera</taxon>
        <taxon>Anoplura</taxon>
        <taxon>Pediculidae</taxon>
        <taxon>Pediculus</taxon>
    </lineage>
</organism>
<dbReference type="GO" id="GO:0015630">
    <property type="term" value="C:microtubule cytoskeleton"/>
    <property type="evidence" value="ECO:0007669"/>
    <property type="project" value="UniProtKB-UniRule"/>
</dbReference>
<dbReference type="GO" id="GO:0005634">
    <property type="term" value="C:nucleus"/>
    <property type="evidence" value="ECO:0007669"/>
    <property type="project" value="TreeGrafter"/>
</dbReference>
<dbReference type="OMA" id="RNVGYCH"/>
<dbReference type="Proteomes" id="UP000009046">
    <property type="component" value="Unassembled WGS sequence"/>
</dbReference>
<dbReference type="PANTHER" id="PTHR19960">
    <property type="entry name" value="TEKTIN"/>
    <property type="match status" value="1"/>
</dbReference>
<dbReference type="EMBL" id="DS235815">
    <property type="protein sequence ID" value="EEB17523.1"/>
    <property type="molecule type" value="Genomic_DNA"/>
</dbReference>
<dbReference type="OrthoDB" id="440745at2759"/>
<name>E0VVW7_PEDHC</name>
<dbReference type="EMBL" id="AAZO01005693">
    <property type="status" value="NOT_ANNOTATED_CDS"/>
    <property type="molecule type" value="Genomic_DNA"/>
</dbReference>
<dbReference type="VEuPathDB" id="VectorBase:PHUM468970"/>
<keyword evidence="6" id="KW-1185">Reference proteome</keyword>
<dbReference type="KEGG" id="phu:Phum_PHUM468970"/>
<evidence type="ECO:0000313" key="5">
    <source>
        <dbReference type="EnsemblMetazoa" id="PHUM468970-PA"/>
    </source>
</evidence>
<reference evidence="4" key="2">
    <citation type="submission" date="2007-04" db="EMBL/GenBank/DDBJ databases">
        <title>The genome of the human body louse.</title>
        <authorList>
            <consortium name="The Human Body Louse Genome Consortium"/>
            <person name="Kirkness E."/>
            <person name="Walenz B."/>
            <person name="Hass B."/>
            <person name="Bruggner R."/>
            <person name="Strausberg R."/>
        </authorList>
    </citation>
    <scope>NUCLEOTIDE SEQUENCE</scope>
    <source>
        <strain evidence="4">USDA</strain>
    </source>
</reference>
<dbReference type="GO" id="GO:0060271">
    <property type="term" value="P:cilium assembly"/>
    <property type="evidence" value="ECO:0007669"/>
    <property type="project" value="UniProtKB-UniRule"/>
</dbReference>
<comment type="similarity">
    <text evidence="1 3">Belongs to the tektin family.</text>
</comment>
<accession>E0VVW7</accession>
<dbReference type="InterPro" id="IPR048256">
    <property type="entry name" value="Tektin-like"/>
</dbReference>
<dbReference type="EnsemblMetazoa" id="PHUM468970-RA">
    <property type="protein sequence ID" value="PHUM468970-PA"/>
    <property type="gene ID" value="PHUM468970"/>
</dbReference>
<comment type="subcellular location">
    <subcellularLocation>
        <location evidence="3">Cytoplasm</location>
        <location evidence="3">Cytoskeleton</location>
        <location evidence="3">Cilium axoneme</location>
    </subcellularLocation>
</comment>
<protein>
    <recommendedName>
        <fullName evidence="3">Tektin</fullName>
    </recommendedName>
</protein>
<sequence>MYFPSLKPLMKERTIEKWREHVRKIRNLLEGKDSDCRDLRNASRKIRYDLEVSKKWETYYNNLKLHDRKIEIELLIEYAETILPKIANEKKLIEDEKFQTETFLQKCDKWLTICIEGLNCLDKKLENEITRDDDATNEIKNEIELLENIKKRLKEDCILAWETLSSLEDVETKVSLNLEFKKDVLAIEERCLAIEKMDTGVSFKVEPTKGPDKMISIEDWTKVVYGLVEKGLAEIQKSRKLRERMSSTRGVSLNEYTIQFDKTDYEMRKRIYEINREKNESQYQCMKVEDLIKVTSAEIVRLEKFLIDVKNDLKCAETRCSDRYFRPSLEATADPPFHGLNKEVVNLKKNIETIESHLDALKTFRTKLETDYHKLQLECDAKNKSLQVQVQALDIRIAERYDPKKIYAYNPDALLSKMITQLPPPSHLYSYKF</sequence>
<dbReference type="GO" id="GO:0005930">
    <property type="term" value="C:axoneme"/>
    <property type="evidence" value="ECO:0007669"/>
    <property type="project" value="UniProtKB-SubCell"/>
</dbReference>
<dbReference type="InterPro" id="IPR000435">
    <property type="entry name" value="Tektins"/>
</dbReference>
<dbReference type="Pfam" id="PF03148">
    <property type="entry name" value="Tektin"/>
    <property type="match status" value="1"/>
</dbReference>
<keyword evidence="3" id="KW-0282">Flagellum</keyword>
<dbReference type="InParanoid" id="E0VVW7"/>
<evidence type="ECO:0000256" key="2">
    <source>
        <dbReference type="ARBA" id="ARBA00022490"/>
    </source>
</evidence>
<reference evidence="4" key="1">
    <citation type="submission" date="2007-04" db="EMBL/GenBank/DDBJ databases">
        <title>Annotation of Pediculus humanus corporis strain USDA.</title>
        <authorList>
            <person name="Kirkness E."/>
            <person name="Hannick L."/>
            <person name="Hass B."/>
            <person name="Bruggner R."/>
            <person name="Lawson D."/>
            <person name="Bidwell S."/>
            <person name="Joardar V."/>
            <person name="Caler E."/>
            <person name="Walenz B."/>
            <person name="Inman J."/>
            <person name="Schobel S."/>
            <person name="Galinsky K."/>
            <person name="Amedeo P."/>
            <person name="Strausberg R."/>
        </authorList>
    </citation>
    <scope>NUCLEOTIDE SEQUENCE</scope>
    <source>
        <strain evidence="4">USDA</strain>
    </source>
</reference>
<evidence type="ECO:0000256" key="1">
    <source>
        <dbReference type="ARBA" id="ARBA00007209"/>
    </source>
</evidence>
<evidence type="ECO:0000256" key="3">
    <source>
        <dbReference type="RuleBase" id="RU367040"/>
    </source>
</evidence>
<keyword evidence="2" id="KW-0963">Cytoplasm</keyword>
<dbReference type="eggNOG" id="KOG2685">
    <property type="taxonomic scope" value="Eukaryota"/>
</dbReference>